<dbReference type="EMBL" id="BMXL01000011">
    <property type="protein sequence ID" value="GHD26717.1"/>
    <property type="molecule type" value="Genomic_DNA"/>
</dbReference>
<sequence length="209" mass="21407">MSTSYPGSVPDVQPQSRGCAVVGVVAGALTVLAAAALTGWYVLGIGSDDGGEFEAAPECAQLQNAVLDELVPSHALETEEPIGGTEAAFGSGWQCRWATPEGTAVTVPAFASAVAVVAPEPSGSETAAGTFRGSSSDRETHEISGLGDEALGWTEEGPFTIGCVATRVSNLYLEACYSGAADYEAQRSADEQEIVEASEELAEAFVEAL</sequence>
<feature type="transmembrane region" description="Helical" evidence="1">
    <location>
        <begin position="20"/>
        <end position="43"/>
    </location>
</feature>
<evidence type="ECO:0000313" key="2">
    <source>
        <dbReference type="EMBL" id="GHD26717.1"/>
    </source>
</evidence>
<evidence type="ECO:0000313" key="3">
    <source>
        <dbReference type="Proteomes" id="UP000654947"/>
    </source>
</evidence>
<keyword evidence="3" id="KW-1185">Reference proteome</keyword>
<proteinExistence type="predicted"/>
<keyword evidence="1" id="KW-1133">Transmembrane helix</keyword>
<dbReference type="RefSeq" id="WP_017576606.1">
    <property type="nucleotide sequence ID" value="NZ_BMXL01000011.1"/>
</dbReference>
<organism evidence="2 3">
    <name type="scientific">Nocardiopsis kunsanensis</name>
    <dbReference type="NCBI Taxonomy" id="141693"/>
    <lineage>
        <taxon>Bacteria</taxon>
        <taxon>Bacillati</taxon>
        <taxon>Actinomycetota</taxon>
        <taxon>Actinomycetes</taxon>
        <taxon>Streptosporangiales</taxon>
        <taxon>Nocardiopsidaceae</taxon>
        <taxon>Nocardiopsis</taxon>
    </lineage>
</organism>
<dbReference type="AlphaFoldDB" id="A0A918XCQ2"/>
<reference evidence="2 3" key="1">
    <citation type="journal article" date="2014" name="Int. J. Syst. Evol. Microbiol.">
        <title>Complete genome sequence of Corynebacterium casei LMG S-19264T (=DSM 44701T), isolated from a smear-ripened cheese.</title>
        <authorList>
            <consortium name="US DOE Joint Genome Institute (JGI-PGF)"/>
            <person name="Walter F."/>
            <person name="Albersmeier A."/>
            <person name="Kalinowski J."/>
            <person name="Ruckert C."/>
        </authorList>
    </citation>
    <scope>NUCLEOTIDE SEQUENCE [LARGE SCALE GENOMIC DNA]</scope>
    <source>
        <strain evidence="2 3">KCTC 19473</strain>
    </source>
</reference>
<name>A0A918XCQ2_9ACTN</name>
<keyword evidence="1" id="KW-0812">Transmembrane</keyword>
<comment type="caution">
    <text evidence="2">The sequence shown here is derived from an EMBL/GenBank/DDBJ whole genome shotgun (WGS) entry which is preliminary data.</text>
</comment>
<evidence type="ECO:0008006" key="4">
    <source>
        <dbReference type="Google" id="ProtNLM"/>
    </source>
</evidence>
<gene>
    <name evidence="2" type="ORF">GCM10007147_25010</name>
</gene>
<evidence type="ECO:0000256" key="1">
    <source>
        <dbReference type="SAM" id="Phobius"/>
    </source>
</evidence>
<accession>A0A918XCQ2</accession>
<protein>
    <recommendedName>
        <fullName evidence="4">DUF3558 domain-containing protein</fullName>
    </recommendedName>
</protein>
<keyword evidence="1" id="KW-0472">Membrane</keyword>
<dbReference type="Proteomes" id="UP000654947">
    <property type="component" value="Unassembled WGS sequence"/>
</dbReference>